<feature type="domain" description="GHMP kinase C-terminal" evidence="15">
    <location>
        <begin position="217"/>
        <end position="293"/>
    </location>
</feature>
<reference evidence="16 17" key="1">
    <citation type="submission" date="2015-06" db="EMBL/GenBank/DDBJ databases">
        <title>Genome sequencing project of Bacillus galactosidilyticus PL133.</title>
        <authorList>
            <person name="Gaiero J."/>
            <person name="Nicol R."/>
            <person name="Habash M."/>
        </authorList>
    </citation>
    <scope>NUCLEOTIDE SEQUENCE [LARGE SCALE GENOMIC DNA]</scope>
    <source>
        <strain evidence="16 17">PL133</strain>
    </source>
</reference>
<evidence type="ECO:0000256" key="4">
    <source>
        <dbReference type="ARBA" id="ARBA00017858"/>
    </source>
</evidence>
<dbReference type="InterPro" id="IPR006204">
    <property type="entry name" value="GHMP_kinase_N_dom"/>
</dbReference>
<keyword evidence="13" id="KW-0963">Cytoplasm</keyword>
<dbReference type="PANTHER" id="PTHR20861:SF1">
    <property type="entry name" value="HOMOSERINE KINASE"/>
    <property type="match status" value="1"/>
</dbReference>
<dbReference type="InterPro" id="IPR006203">
    <property type="entry name" value="GHMP_knse_ATP-bd_CS"/>
</dbReference>
<dbReference type="InterPro" id="IPR000870">
    <property type="entry name" value="Homoserine_kinase"/>
</dbReference>
<dbReference type="HAMAP" id="MF_00384">
    <property type="entry name" value="Homoser_kinase"/>
    <property type="match status" value="1"/>
</dbReference>
<dbReference type="InterPro" id="IPR020568">
    <property type="entry name" value="Ribosomal_Su5_D2-typ_SF"/>
</dbReference>
<comment type="subcellular location">
    <subcellularLocation>
        <location evidence="13">Cytoplasm</location>
    </subcellularLocation>
</comment>
<evidence type="ECO:0000256" key="8">
    <source>
        <dbReference type="ARBA" id="ARBA00022741"/>
    </source>
</evidence>
<accession>A0A0Q9Y7C8</accession>
<dbReference type="InterPro" id="IPR036554">
    <property type="entry name" value="GHMP_kinase_C_sf"/>
</dbReference>
<dbReference type="PATRIC" id="fig|217031.4.peg.4415"/>
<evidence type="ECO:0000313" key="16">
    <source>
        <dbReference type="EMBL" id="KRG12023.1"/>
    </source>
</evidence>
<evidence type="ECO:0000313" key="17">
    <source>
        <dbReference type="Proteomes" id="UP000053881"/>
    </source>
</evidence>
<keyword evidence="8 13" id="KW-0547">Nucleotide-binding</keyword>
<evidence type="ECO:0000256" key="13">
    <source>
        <dbReference type="HAMAP-Rule" id="MF_00384"/>
    </source>
</evidence>
<evidence type="ECO:0000256" key="9">
    <source>
        <dbReference type="ARBA" id="ARBA00022777"/>
    </source>
</evidence>
<keyword evidence="9 13" id="KW-0418">Kinase</keyword>
<dbReference type="AlphaFoldDB" id="A0A0Q9Y7C8"/>
<dbReference type="GO" id="GO:0005524">
    <property type="term" value="F:ATP binding"/>
    <property type="evidence" value="ECO:0007669"/>
    <property type="project" value="UniProtKB-UniRule"/>
</dbReference>
<dbReference type="Gene3D" id="3.30.230.10">
    <property type="match status" value="1"/>
</dbReference>
<dbReference type="InterPro" id="IPR013750">
    <property type="entry name" value="GHMP_kinase_C_dom"/>
</dbReference>
<dbReference type="NCBIfam" id="TIGR00191">
    <property type="entry name" value="thrB"/>
    <property type="match status" value="1"/>
</dbReference>
<dbReference type="SUPFAM" id="SSF54211">
    <property type="entry name" value="Ribosomal protein S5 domain 2-like"/>
    <property type="match status" value="1"/>
</dbReference>
<evidence type="ECO:0000256" key="2">
    <source>
        <dbReference type="ARBA" id="ARBA00007370"/>
    </source>
</evidence>
<dbReference type="PROSITE" id="PS00627">
    <property type="entry name" value="GHMP_KINASES_ATP"/>
    <property type="match status" value="1"/>
</dbReference>
<proteinExistence type="inferred from homology"/>
<dbReference type="GO" id="GO:0004413">
    <property type="term" value="F:homoserine kinase activity"/>
    <property type="evidence" value="ECO:0007669"/>
    <property type="project" value="UniProtKB-UniRule"/>
</dbReference>
<evidence type="ECO:0000259" key="14">
    <source>
        <dbReference type="Pfam" id="PF00288"/>
    </source>
</evidence>
<dbReference type="GO" id="GO:0005737">
    <property type="term" value="C:cytoplasm"/>
    <property type="evidence" value="ECO:0007669"/>
    <property type="project" value="UniProtKB-SubCell"/>
</dbReference>
<evidence type="ECO:0000256" key="5">
    <source>
        <dbReference type="ARBA" id="ARBA00022605"/>
    </source>
</evidence>
<dbReference type="InterPro" id="IPR014721">
    <property type="entry name" value="Ribsml_uS5_D2-typ_fold_subgr"/>
</dbReference>
<dbReference type="PANTHER" id="PTHR20861">
    <property type="entry name" value="HOMOSERINE/4-DIPHOSPHOCYTIDYL-2-C-METHYL-D-ERYTHRITOL KINASE"/>
    <property type="match status" value="1"/>
</dbReference>
<comment type="function">
    <text evidence="12 13">Catalyzes the ATP-dependent phosphorylation of L-homoserine to L-homoserine phosphate.</text>
</comment>
<evidence type="ECO:0000256" key="6">
    <source>
        <dbReference type="ARBA" id="ARBA00022679"/>
    </source>
</evidence>
<evidence type="ECO:0000256" key="7">
    <source>
        <dbReference type="ARBA" id="ARBA00022697"/>
    </source>
</evidence>
<comment type="pathway">
    <text evidence="1 13">Amino-acid biosynthesis; L-threonine biosynthesis; L-threonine from L-aspartate: step 4/5.</text>
</comment>
<name>A0A0Q9Y7C8_9BACI</name>
<dbReference type="PRINTS" id="PR00958">
    <property type="entry name" value="HOMSERKINASE"/>
</dbReference>
<evidence type="ECO:0000256" key="1">
    <source>
        <dbReference type="ARBA" id="ARBA00005015"/>
    </source>
</evidence>
<dbReference type="UniPathway" id="UPA00050">
    <property type="reaction ID" value="UER00064"/>
</dbReference>
<comment type="catalytic activity">
    <reaction evidence="11 13">
        <text>L-homoserine + ATP = O-phospho-L-homoserine + ADP + H(+)</text>
        <dbReference type="Rhea" id="RHEA:13985"/>
        <dbReference type="ChEBI" id="CHEBI:15378"/>
        <dbReference type="ChEBI" id="CHEBI:30616"/>
        <dbReference type="ChEBI" id="CHEBI:57476"/>
        <dbReference type="ChEBI" id="CHEBI:57590"/>
        <dbReference type="ChEBI" id="CHEBI:456216"/>
        <dbReference type="EC" id="2.7.1.39"/>
    </reaction>
</comment>
<evidence type="ECO:0000259" key="15">
    <source>
        <dbReference type="Pfam" id="PF08544"/>
    </source>
</evidence>
<dbReference type="SUPFAM" id="SSF55060">
    <property type="entry name" value="GHMP Kinase, C-terminal domain"/>
    <property type="match status" value="1"/>
</dbReference>
<comment type="caution">
    <text evidence="16">The sequence shown here is derived from an EMBL/GenBank/DDBJ whole genome shotgun (WGS) entry which is preliminary data.</text>
</comment>
<keyword evidence="6 13" id="KW-0808">Transferase</keyword>
<evidence type="ECO:0000256" key="10">
    <source>
        <dbReference type="ARBA" id="ARBA00022840"/>
    </source>
</evidence>
<keyword evidence="7 13" id="KW-0791">Threonine biosynthesis</keyword>
<feature type="domain" description="GHMP kinase N-terminal" evidence="14">
    <location>
        <begin position="59"/>
        <end position="140"/>
    </location>
</feature>
<dbReference type="Pfam" id="PF08544">
    <property type="entry name" value="GHMP_kinases_C"/>
    <property type="match status" value="1"/>
</dbReference>
<protein>
    <recommendedName>
        <fullName evidence="4 13">Homoserine kinase</fullName>
        <shortName evidence="13">HK</shortName>
        <shortName evidence="13">HSK</shortName>
        <ecNumber evidence="3 13">2.7.1.39</ecNumber>
    </recommendedName>
</protein>
<evidence type="ECO:0000256" key="3">
    <source>
        <dbReference type="ARBA" id="ARBA00012078"/>
    </source>
</evidence>
<dbReference type="Proteomes" id="UP000053881">
    <property type="component" value="Unassembled WGS sequence"/>
</dbReference>
<feature type="binding site" evidence="13">
    <location>
        <begin position="87"/>
        <end position="97"/>
    </location>
    <ligand>
        <name>ATP</name>
        <dbReference type="ChEBI" id="CHEBI:30616"/>
    </ligand>
</feature>
<dbReference type="Pfam" id="PF00288">
    <property type="entry name" value="GHMP_kinases_N"/>
    <property type="match status" value="1"/>
</dbReference>
<dbReference type="GO" id="GO:0009088">
    <property type="term" value="P:threonine biosynthetic process"/>
    <property type="evidence" value="ECO:0007669"/>
    <property type="project" value="UniProtKB-UniRule"/>
</dbReference>
<keyword evidence="5 13" id="KW-0028">Amino-acid biosynthesis</keyword>
<evidence type="ECO:0000256" key="12">
    <source>
        <dbReference type="ARBA" id="ARBA00049954"/>
    </source>
</evidence>
<sequence length="317" mass="33872">MNKCVITVPASSANVGPGFDSVGIAVSKYLTLTVEEADHWEFEHHSVHLPPVSDPHEHLIYQSALKTAEAYHASLPACKVIVESDIPLARGLGSSASAIVSGIELANQLCCLSLSEQEKLAIATEIEGHPDNVAAALLGGFVITSQLANGVLGGFVITSQLANGEIEWFRKIDQQVEFVVSIPEFELKTDDARQVLPEQFTRNEAAAASSIANIVFVALLSGDYEQAGKLMEQDLFHEPYRAGLIPNYEKIRFEAKSTGAYGTVISGAGPTTISLVGKGNGEKVALHLKSKFPDYTVDCLKMTAVGVQVHPVLSSTT</sequence>
<comment type="similarity">
    <text evidence="2 13">Belongs to the GHMP kinase family. Homoserine kinase subfamily.</text>
</comment>
<dbReference type="PIRSF" id="PIRSF000676">
    <property type="entry name" value="Homoser_kin"/>
    <property type="match status" value="1"/>
</dbReference>
<dbReference type="EMBL" id="LGPB01000103">
    <property type="protein sequence ID" value="KRG12023.1"/>
    <property type="molecule type" value="Genomic_DNA"/>
</dbReference>
<organism evidence="16 17">
    <name type="scientific">Lederbergia galactosidilytica</name>
    <dbReference type="NCBI Taxonomy" id="217031"/>
    <lineage>
        <taxon>Bacteria</taxon>
        <taxon>Bacillati</taxon>
        <taxon>Bacillota</taxon>
        <taxon>Bacilli</taxon>
        <taxon>Bacillales</taxon>
        <taxon>Bacillaceae</taxon>
        <taxon>Lederbergia</taxon>
    </lineage>
</organism>
<evidence type="ECO:0000256" key="11">
    <source>
        <dbReference type="ARBA" id="ARBA00049375"/>
    </source>
</evidence>
<gene>
    <name evidence="13" type="primary">thrB</name>
    <name evidence="16" type="ORF">ACA29_13215</name>
</gene>
<keyword evidence="10 13" id="KW-0067">ATP-binding</keyword>
<dbReference type="Gene3D" id="3.30.70.890">
    <property type="entry name" value="GHMP kinase, C-terminal domain"/>
    <property type="match status" value="1"/>
</dbReference>
<dbReference type="EC" id="2.7.1.39" evidence="3 13"/>